<gene>
    <name evidence="8" type="ORF">CKY47_29820</name>
</gene>
<evidence type="ECO:0000259" key="6">
    <source>
        <dbReference type="Pfam" id="PF00107"/>
    </source>
</evidence>
<dbReference type="EMBL" id="NSDM01000015">
    <property type="protein sequence ID" value="MDQ2588089.1"/>
    <property type="molecule type" value="Genomic_DNA"/>
</dbReference>
<dbReference type="SUPFAM" id="SSF50129">
    <property type="entry name" value="GroES-like"/>
    <property type="match status" value="1"/>
</dbReference>
<comment type="cofactor">
    <cofactor evidence="1 5">
        <name>Zn(2+)</name>
        <dbReference type="ChEBI" id="CHEBI:29105"/>
    </cofactor>
</comment>
<dbReference type="Gene3D" id="3.40.50.720">
    <property type="entry name" value="NAD(P)-binding Rossmann-like Domain"/>
    <property type="match status" value="1"/>
</dbReference>
<dbReference type="RefSeq" id="WP_306749726.1">
    <property type="nucleotide sequence ID" value="NZ_NSDM01000015.1"/>
</dbReference>
<accession>A0ABU0XA58</accession>
<dbReference type="InterPro" id="IPR013149">
    <property type="entry name" value="ADH-like_C"/>
</dbReference>
<comment type="caution">
    <text evidence="8">The sequence shown here is derived from an EMBL/GenBank/DDBJ whole genome shotgun (WGS) entry which is preliminary data.</text>
</comment>
<keyword evidence="9" id="KW-1185">Reference proteome</keyword>
<sequence>MRAAILHAPGDLRVETVPDPVIEQPTDAVVRVVAAGICGTDLRGLAGHPGPVRGPRCGHEFVGVVEDTGSDVRGLRVGDLVVSPFQFSDGACAACTRGVPSSCRSGGMFGVDANGGQAEAVRVPFADATLVQVAADPGDDRLPGILALADVMSTGTHALASAALPAGATVAVVGDGAVGLCSVLAARRAGAERIFLFGRHENRLEVGKSFGATDFVTARGDEAHAALLDATGGVGADLVVDAVGEQSALDTAMAVCADGGSVALVGGPHGGVDMMTCFLRNITVTGGLAPARTYLPGLVDDVLSGRIDPSPVFDHVVTLDDIALGYEAMAARTATKVLVRP</sequence>
<keyword evidence="3 5" id="KW-0862">Zinc</keyword>
<dbReference type="Pfam" id="PF00107">
    <property type="entry name" value="ADH_zinc_N"/>
    <property type="match status" value="1"/>
</dbReference>
<dbReference type="InterPro" id="IPR002328">
    <property type="entry name" value="ADH_Zn_CS"/>
</dbReference>
<dbReference type="SUPFAM" id="SSF51735">
    <property type="entry name" value="NAD(P)-binding Rossmann-fold domains"/>
    <property type="match status" value="1"/>
</dbReference>
<reference evidence="8 9" key="1">
    <citation type="submission" date="2017-06" db="EMBL/GenBank/DDBJ databases">
        <title>Cultured bacterium strain Saccharothrix yanglingensis Hhs.015.</title>
        <authorList>
            <person name="Xia Y."/>
        </authorList>
    </citation>
    <scope>NUCLEOTIDE SEQUENCE [LARGE SCALE GENOMIC DNA]</scope>
    <source>
        <strain evidence="8 9">Hhs.015</strain>
    </source>
</reference>
<evidence type="ECO:0000256" key="5">
    <source>
        <dbReference type="RuleBase" id="RU361277"/>
    </source>
</evidence>
<keyword evidence="2 5" id="KW-0479">Metal-binding</keyword>
<evidence type="ECO:0000313" key="8">
    <source>
        <dbReference type="EMBL" id="MDQ2588089.1"/>
    </source>
</evidence>
<dbReference type="PANTHER" id="PTHR42813:SF2">
    <property type="entry name" value="DEHYDROGENASE, ZINC-CONTAINING, PUTATIVE (AFU_ORTHOLOGUE AFUA_2G02810)-RELATED"/>
    <property type="match status" value="1"/>
</dbReference>
<dbReference type="InterPro" id="IPR036291">
    <property type="entry name" value="NAD(P)-bd_dom_sf"/>
</dbReference>
<evidence type="ECO:0000256" key="1">
    <source>
        <dbReference type="ARBA" id="ARBA00001947"/>
    </source>
</evidence>
<keyword evidence="4" id="KW-0560">Oxidoreductase</keyword>
<dbReference type="InterPro" id="IPR011032">
    <property type="entry name" value="GroES-like_sf"/>
</dbReference>
<evidence type="ECO:0000256" key="4">
    <source>
        <dbReference type="ARBA" id="ARBA00023002"/>
    </source>
</evidence>
<feature type="domain" description="Alcohol dehydrogenase-like N-terminal" evidence="7">
    <location>
        <begin position="25"/>
        <end position="127"/>
    </location>
</feature>
<evidence type="ECO:0000256" key="2">
    <source>
        <dbReference type="ARBA" id="ARBA00022723"/>
    </source>
</evidence>
<dbReference type="InterPro" id="IPR013154">
    <property type="entry name" value="ADH-like_N"/>
</dbReference>
<feature type="domain" description="Alcohol dehydrogenase-like C-terminal" evidence="6">
    <location>
        <begin position="177"/>
        <end position="297"/>
    </location>
</feature>
<dbReference type="Proteomes" id="UP001225605">
    <property type="component" value="Unassembled WGS sequence"/>
</dbReference>
<dbReference type="PANTHER" id="PTHR42813">
    <property type="entry name" value="ZINC-TYPE ALCOHOL DEHYDROGENASE-LIKE"/>
    <property type="match status" value="1"/>
</dbReference>
<dbReference type="PROSITE" id="PS00059">
    <property type="entry name" value="ADH_ZINC"/>
    <property type="match status" value="1"/>
</dbReference>
<evidence type="ECO:0000313" key="9">
    <source>
        <dbReference type="Proteomes" id="UP001225605"/>
    </source>
</evidence>
<comment type="similarity">
    <text evidence="5">Belongs to the zinc-containing alcohol dehydrogenase family.</text>
</comment>
<organism evidence="8 9">
    <name type="scientific">Saccharothrix yanglingensis</name>
    <dbReference type="NCBI Taxonomy" id="659496"/>
    <lineage>
        <taxon>Bacteria</taxon>
        <taxon>Bacillati</taxon>
        <taxon>Actinomycetota</taxon>
        <taxon>Actinomycetes</taxon>
        <taxon>Pseudonocardiales</taxon>
        <taxon>Pseudonocardiaceae</taxon>
        <taxon>Saccharothrix</taxon>
    </lineage>
</organism>
<protein>
    <submittedName>
        <fullName evidence="8">Alcohol dehydrogenase</fullName>
    </submittedName>
</protein>
<evidence type="ECO:0000256" key="3">
    <source>
        <dbReference type="ARBA" id="ARBA00022833"/>
    </source>
</evidence>
<dbReference type="Gene3D" id="3.90.180.10">
    <property type="entry name" value="Medium-chain alcohol dehydrogenases, catalytic domain"/>
    <property type="match status" value="1"/>
</dbReference>
<dbReference type="Pfam" id="PF08240">
    <property type="entry name" value="ADH_N"/>
    <property type="match status" value="1"/>
</dbReference>
<name>A0ABU0XA58_9PSEU</name>
<evidence type="ECO:0000259" key="7">
    <source>
        <dbReference type="Pfam" id="PF08240"/>
    </source>
</evidence>
<proteinExistence type="inferred from homology"/>